<dbReference type="EnsemblPlants" id="MELO3C031926.2.1">
    <property type="protein sequence ID" value="MELO3C031926.2.1"/>
    <property type="gene ID" value="MELO3C031926.2"/>
</dbReference>
<accession>A0A9I9ED77</accession>
<sequence length="62" mass="6956">MLCSSVNLCASFLVAHPRTSITSLLMPKFIIEISEYVVILKETFVTNNGHVKHCMRTAFSLI</sequence>
<dbReference type="Gramene" id="MELO3C031926.2.1">
    <property type="protein sequence ID" value="MELO3C031926.2.1"/>
    <property type="gene ID" value="MELO3C031926.2"/>
</dbReference>
<evidence type="ECO:0000313" key="1">
    <source>
        <dbReference type="EnsemblPlants" id="MELO3C031926.2.1"/>
    </source>
</evidence>
<dbReference type="AlphaFoldDB" id="A0A9I9ED77"/>
<reference evidence="1" key="1">
    <citation type="submission" date="2023-03" db="UniProtKB">
        <authorList>
            <consortium name="EnsemblPlants"/>
        </authorList>
    </citation>
    <scope>IDENTIFICATION</scope>
</reference>
<name>A0A9I9ED77_CUCME</name>
<organism evidence="1">
    <name type="scientific">Cucumis melo</name>
    <name type="common">Muskmelon</name>
    <dbReference type="NCBI Taxonomy" id="3656"/>
    <lineage>
        <taxon>Eukaryota</taxon>
        <taxon>Viridiplantae</taxon>
        <taxon>Streptophyta</taxon>
        <taxon>Embryophyta</taxon>
        <taxon>Tracheophyta</taxon>
        <taxon>Spermatophyta</taxon>
        <taxon>Magnoliopsida</taxon>
        <taxon>eudicotyledons</taxon>
        <taxon>Gunneridae</taxon>
        <taxon>Pentapetalae</taxon>
        <taxon>rosids</taxon>
        <taxon>fabids</taxon>
        <taxon>Cucurbitales</taxon>
        <taxon>Cucurbitaceae</taxon>
        <taxon>Benincaseae</taxon>
        <taxon>Cucumis</taxon>
    </lineage>
</organism>
<protein>
    <submittedName>
        <fullName evidence="1">Uncharacterized protein</fullName>
    </submittedName>
</protein>
<proteinExistence type="predicted"/>